<keyword evidence="4" id="KW-1185">Reference proteome</keyword>
<evidence type="ECO:0000313" key="3">
    <source>
        <dbReference type="EMBL" id="ABM56491.1"/>
    </source>
</evidence>
<dbReference type="EMBL" id="CP000542">
    <property type="protein sequence ID" value="ABM56491.1"/>
    <property type="molecule type" value="Genomic_DNA"/>
</dbReference>
<dbReference type="InterPro" id="IPR005064">
    <property type="entry name" value="BUG"/>
</dbReference>
<dbReference type="OrthoDB" id="8678477at2"/>
<reference evidence="4" key="1">
    <citation type="submission" date="2006-12" db="EMBL/GenBank/DDBJ databases">
        <title>Complete sequence of chromosome 1 of Verminephrobacter eiseniae EF01-2.</title>
        <authorList>
            <person name="Copeland A."/>
            <person name="Lucas S."/>
            <person name="Lapidus A."/>
            <person name="Barry K."/>
            <person name="Detter J.C."/>
            <person name="Glavina del Rio T."/>
            <person name="Dalin E."/>
            <person name="Tice H."/>
            <person name="Pitluck S."/>
            <person name="Chertkov O."/>
            <person name="Brettin T."/>
            <person name="Bruce D."/>
            <person name="Han C."/>
            <person name="Tapia R."/>
            <person name="Gilna P."/>
            <person name="Schmutz J."/>
            <person name="Larimer F."/>
            <person name="Land M."/>
            <person name="Hauser L."/>
            <person name="Kyrpides N."/>
            <person name="Kim E."/>
            <person name="Stahl D."/>
            <person name="Richardson P."/>
        </authorList>
    </citation>
    <scope>NUCLEOTIDE SEQUENCE [LARGE SCALE GENOMIC DNA]</scope>
    <source>
        <strain evidence="4">EF01-2</strain>
    </source>
</reference>
<dbReference type="KEGG" id="vei:Veis_0709"/>
<dbReference type="STRING" id="391735.Veis_0709"/>
<dbReference type="Gene3D" id="3.40.190.10">
    <property type="entry name" value="Periplasmic binding protein-like II"/>
    <property type="match status" value="1"/>
</dbReference>
<dbReference type="AlphaFoldDB" id="A1WFT4"/>
<accession>A1WFT4</accession>
<name>A1WFT4_VEREI</name>
<evidence type="ECO:0000313" key="4">
    <source>
        <dbReference type="Proteomes" id="UP000000374"/>
    </source>
</evidence>
<dbReference type="SUPFAM" id="SSF53850">
    <property type="entry name" value="Periplasmic binding protein-like II"/>
    <property type="match status" value="1"/>
</dbReference>
<keyword evidence="2" id="KW-0732">Signal</keyword>
<dbReference type="Pfam" id="PF03401">
    <property type="entry name" value="TctC"/>
    <property type="match status" value="1"/>
</dbReference>
<dbReference type="PIRSF" id="PIRSF017082">
    <property type="entry name" value="YflP"/>
    <property type="match status" value="1"/>
</dbReference>
<dbReference type="eggNOG" id="COG3181">
    <property type="taxonomic scope" value="Bacteria"/>
</dbReference>
<dbReference type="GeneID" id="76459405"/>
<dbReference type="PANTHER" id="PTHR42928:SF5">
    <property type="entry name" value="BLR1237 PROTEIN"/>
    <property type="match status" value="1"/>
</dbReference>
<organism evidence="3 4">
    <name type="scientific">Verminephrobacter eiseniae (strain EF01-2)</name>
    <dbReference type="NCBI Taxonomy" id="391735"/>
    <lineage>
        <taxon>Bacteria</taxon>
        <taxon>Pseudomonadati</taxon>
        <taxon>Pseudomonadota</taxon>
        <taxon>Betaproteobacteria</taxon>
        <taxon>Burkholderiales</taxon>
        <taxon>Comamonadaceae</taxon>
        <taxon>Verminephrobacter</taxon>
    </lineage>
</organism>
<evidence type="ECO:0000256" key="1">
    <source>
        <dbReference type="ARBA" id="ARBA00006987"/>
    </source>
</evidence>
<feature type="chain" id="PRO_5002640611" evidence="2">
    <location>
        <begin position="27"/>
        <end position="325"/>
    </location>
</feature>
<dbReference type="RefSeq" id="WP_011808505.1">
    <property type="nucleotide sequence ID" value="NC_008786.1"/>
</dbReference>
<dbReference type="CDD" id="cd07012">
    <property type="entry name" value="PBP2_Bug_TTT"/>
    <property type="match status" value="1"/>
</dbReference>
<dbReference type="Proteomes" id="UP000000374">
    <property type="component" value="Chromosome"/>
</dbReference>
<dbReference type="InterPro" id="IPR042100">
    <property type="entry name" value="Bug_dom1"/>
</dbReference>
<dbReference type="Gene3D" id="3.40.190.150">
    <property type="entry name" value="Bordetella uptake gene, domain 1"/>
    <property type="match status" value="1"/>
</dbReference>
<evidence type="ECO:0000256" key="2">
    <source>
        <dbReference type="SAM" id="SignalP"/>
    </source>
</evidence>
<gene>
    <name evidence="3" type="ordered locus">Veis_0709</name>
</gene>
<feature type="signal peptide" evidence="2">
    <location>
        <begin position="1"/>
        <end position="26"/>
    </location>
</feature>
<protein>
    <submittedName>
        <fullName evidence="3">Uncharacterized protein UPF0065</fullName>
    </submittedName>
</protein>
<dbReference type="HOGENOM" id="CLU_045683_0_2_4"/>
<dbReference type="PANTHER" id="PTHR42928">
    <property type="entry name" value="TRICARBOXYLATE-BINDING PROTEIN"/>
    <property type="match status" value="1"/>
</dbReference>
<proteinExistence type="inferred from homology"/>
<comment type="similarity">
    <text evidence="1">Belongs to the UPF0065 (bug) family.</text>
</comment>
<sequence length="325" mass="34485">MTLTRKIRAALPPMAIMAMTIGAALAADYPGRPIKIVVPYAAGGTIDSMARLLSPKFQAELGQPVLIDNRPGAGTMIGADAVARSEPDGHTLFMGTNSAFTISPHIMDKLPYDPLRSFAAIGTMATLPNLIVVKPDAPYQTLADVVDAARRGEKISYASFGKGSTAHLSGEAIRVAAAIDIAEIPYKSGPQCVQAVLAGQVSMGFDTTFGSVQRVKQGQLRALAITSATRSPDLPHVPTVREAGYPGAELVAWVGLFVPAATPAPIQDRLAATLRRALDEPQVKAQFAKMSVVVRFVDGESTMQTLRQEYLDIGKLVQTAKIRAH</sequence>